<dbReference type="RefSeq" id="WP_190959868.1">
    <property type="nucleotide sequence ID" value="NZ_JACJTU010000081.1"/>
</dbReference>
<gene>
    <name evidence="1" type="ORF">H6H03_36855</name>
</gene>
<dbReference type="InterPro" id="IPR029058">
    <property type="entry name" value="AB_hydrolase_fold"/>
</dbReference>
<comment type="caution">
    <text evidence="1">The sequence shown here is derived from an EMBL/GenBank/DDBJ whole genome shotgun (WGS) entry which is preliminary data.</text>
</comment>
<accession>A0ABR8KKT6</accession>
<reference evidence="1 2" key="1">
    <citation type="journal article" date="2020" name="ISME J.">
        <title>Comparative genomics reveals insights into cyanobacterial evolution and habitat adaptation.</title>
        <authorList>
            <person name="Chen M.Y."/>
            <person name="Teng W.K."/>
            <person name="Zhao L."/>
            <person name="Hu C.X."/>
            <person name="Zhou Y.K."/>
            <person name="Han B.P."/>
            <person name="Song L.R."/>
            <person name="Shu W.S."/>
        </authorList>
    </citation>
    <scope>NUCLEOTIDE SEQUENCE [LARGE SCALE GENOMIC DNA]</scope>
    <source>
        <strain evidence="1 2">FACHB-159</strain>
    </source>
</reference>
<proteinExistence type="predicted"/>
<keyword evidence="2" id="KW-1185">Reference proteome</keyword>
<evidence type="ECO:0000313" key="2">
    <source>
        <dbReference type="Proteomes" id="UP000637383"/>
    </source>
</evidence>
<dbReference type="EMBL" id="JACJTU010000081">
    <property type="protein sequence ID" value="MBD2739368.1"/>
    <property type="molecule type" value="Genomic_DNA"/>
</dbReference>
<organism evidence="1 2">
    <name type="scientific">Nostoc paludosum FACHB-159</name>
    <dbReference type="NCBI Taxonomy" id="2692908"/>
    <lineage>
        <taxon>Bacteria</taxon>
        <taxon>Bacillati</taxon>
        <taxon>Cyanobacteriota</taxon>
        <taxon>Cyanophyceae</taxon>
        <taxon>Nostocales</taxon>
        <taxon>Nostocaceae</taxon>
        <taxon>Nostoc</taxon>
    </lineage>
</organism>
<dbReference type="PANTHER" id="PTHR33428:SF14">
    <property type="entry name" value="CARBOXYLESTERASE TYPE B DOMAIN-CONTAINING PROTEIN"/>
    <property type="match status" value="1"/>
</dbReference>
<name>A0ABR8KKT6_9NOSO</name>
<dbReference type="Proteomes" id="UP000637383">
    <property type="component" value="Unassembled WGS sequence"/>
</dbReference>
<dbReference type="Gene3D" id="3.40.50.1820">
    <property type="entry name" value="alpha/beta hydrolase"/>
    <property type="match status" value="1"/>
</dbReference>
<protein>
    <submittedName>
        <fullName evidence="1">Chlorophyllase</fullName>
    </submittedName>
</protein>
<dbReference type="PANTHER" id="PTHR33428">
    <property type="entry name" value="CHLOROPHYLLASE-2, CHLOROPLASTIC"/>
    <property type="match status" value="1"/>
</dbReference>
<evidence type="ECO:0000313" key="1">
    <source>
        <dbReference type="EMBL" id="MBD2739368.1"/>
    </source>
</evidence>
<dbReference type="SUPFAM" id="SSF53474">
    <property type="entry name" value="alpha/beta-Hydrolases"/>
    <property type="match status" value="1"/>
</dbReference>
<sequence length="365" mass="38594">MNFLSSKKQSSAAIVGALIITLGVERSAAGAIFNPAPLFESAVSYSTTIPRSDGEVDSADIYYPILPSTQTQASSLPIALFLQGALVDKSDYSTFANTVARYGFVVVVPNHVRTAFSPTGPVTGLIAEQQQVNDVLTYIQSQLSTPSSPIANSLDPSTLVLLGHSFGGAVGIAAIQGQCFPALCTGNFTRPKQLKAGVFYGTNFRIGQSSGGLPIIDNDGIPIALVQGNRDGVANPANAQQTYAGIQDPPKAFITIPGANHYGITNQDNPIREAVRPTIPQDVAIETIARWSALFLRGTALNDQDALDYVFNTGDALDQNVTVQSVVKPIPEYTSVVSLLGLGVIGASSLNRKKQKLVKNKVLKF</sequence>
<dbReference type="InterPro" id="IPR017395">
    <property type="entry name" value="Chlorophyllase-like"/>
</dbReference>
<dbReference type="Pfam" id="PF07224">
    <property type="entry name" value="Chlorophyllase"/>
    <property type="match status" value="1"/>
</dbReference>